<dbReference type="Pfam" id="PF00078">
    <property type="entry name" value="RVT_1"/>
    <property type="match status" value="1"/>
</dbReference>
<accession>A0AAU7M007</accession>
<dbReference type="EMBL" id="CP157680">
    <property type="protein sequence ID" value="XBP73272.1"/>
    <property type="molecule type" value="Genomic_DNA"/>
</dbReference>
<gene>
    <name evidence="3" type="ORF">ABLV49_25875</name>
</gene>
<dbReference type="PROSITE" id="PS50878">
    <property type="entry name" value="RT_POL"/>
    <property type="match status" value="1"/>
</dbReference>
<dbReference type="PANTHER" id="PTHR34047:SF8">
    <property type="entry name" value="PROTEIN YKFC"/>
    <property type="match status" value="1"/>
</dbReference>
<dbReference type="InterPro" id="IPR000477">
    <property type="entry name" value="RT_dom"/>
</dbReference>
<reference evidence="3" key="1">
    <citation type="submission" date="2024-05" db="EMBL/GenBank/DDBJ databases">
        <authorList>
            <person name="Bunk B."/>
            <person name="Swiderski J."/>
            <person name="Sproer C."/>
            <person name="Thiel V."/>
        </authorList>
    </citation>
    <scope>NUCLEOTIDE SEQUENCE</scope>
    <source>
        <strain evidence="3">DSM 17735</strain>
        <plasmid evidence="3">p5</plasmid>
    </source>
</reference>
<proteinExistence type="inferred from homology"/>
<dbReference type="InterPro" id="IPR043502">
    <property type="entry name" value="DNA/RNA_pol_sf"/>
</dbReference>
<organism evidence="3">
    <name type="scientific">Polaromonas hydrogenivorans</name>
    <dbReference type="NCBI Taxonomy" id="335476"/>
    <lineage>
        <taxon>Bacteria</taxon>
        <taxon>Pseudomonadati</taxon>
        <taxon>Pseudomonadota</taxon>
        <taxon>Betaproteobacteria</taxon>
        <taxon>Burkholderiales</taxon>
        <taxon>Comamonadaceae</taxon>
        <taxon>Polaromonas</taxon>
    </lineage>
</organism>
<evidence type="ECO:0000259" key="2">
    <source>
        <dbReference type="PROSITE" id="PS50878"/>
    </source>
</evidence>
<comment type="similarity">
    <text evidence="1">Belongs to the bacterial reverse transcriptase family.</text>
</comment>
<protein>
    <submittedName>
        <fullName evidence="3">Reverse transcriptase domain-containing protein</fullName>
    </submittedName>
</protein>
<dbReference type="PANTHER" id="PTHR34047">
    <property type="entry name" value="NUCLEAR INTRON MATURASE 1, MITOCHONDRIAL-RELATED"/>
    <property type="match status" value="1"/>
</dbReference>
<evidence type="ECO:0000256" key="1">
    <source>
        <dbReference type="ARBA" id="ARBA00034120"/>
    </source>
</evidence>
<dbReference type="RefSeq" id="WP_349283367.1">
    <property type="nucleotide sequence ID" value="NZ_CBCSCU010000040.1"/>
</dbReference>
<keyword evidence="3" id="KW-0808">Transferase</keyword>
<dbReference type="InterPro" id="IPR051083">
    <property type="entry name" value="GrpII_Intron_Splice-Mob/Def"/>
</dbReference>
<keyword evidence="3" id="KW-0614">Plasmid</keyword>
<keyword evidence="3" id="KW-0695">RNA-directed DNA polymerase</keyword>
<geneLocation type="plasmid" evidence="3">
    <name>p5</name>
</geneLocation>
<dbReference type="AlphaFoldDB" id="A0AAU7M007"/>
<keyword evidence="3" id="KW-0548">Nucleotidyltransferase</keyword>
<sequence length="454" mass="51617">MIKINAAKKFREHFSETSIKSVYETKILGTRAIGLDRVDAHNFASKLAAETTLISKKVLASTYRFTKYKEKLISKGAGKSPRQLSIPTIRDRLTLKILCDYLFTVFPKSKPHLPQELIGDLRNAIDSNKYSYFIKIDLKDFYPSINHKLLLSKLYKRVRIAPFRNLINSALENPTVPETNTKSTAANSQGVAQGLSISNVLAEIFMMDIDEKIGGLAPICVRFVDDIIILTNAEPVAVCKDVCEILRKAKLNPHPLDALGSKTQVGQVSNGLDFLGYSLRPKTVSVRRSSLTNFESSLVSVFTEYKHRFRNAKDVAEKDSALARFRWALNLKLTGCIYKNQRFGWVFYYSQINDLSVLRRIDNTVSLLCKRFDVTVPPNPKRALKAFYESKRTDKESHWYIPNYDCITVAKMRKFLTEIGYKVGGFPDIEVGFIFHRLVRRATRSLEKDVASFS</sequence>
<name>A0AAU7M007_9BURK</name>
<evidence type="ECO:0000313" key="3">
    <source>
        <dbReference type="EMBL" id="XBP73272.1"/>
    </source>
</evidence>
<dbReference type="SUPFAM" id="SSF56672">
    <property type="entry name" value="DNA/RNA polymerases"/>
    <property type="match status" value="1"/>
</dbReference>
<dbReference type="GO" id="GO:0003964">
    <property type="term" value="F:RNA-directed DNA polymerase activity"/>
    <property type="evidence" value="ECO:0007669"/>
    <property type="project" value="UniProtKB-KW"/>
</dbReference>
<feature type="domain" description="Reverse transcriptase" evidence="2">
    <location>
        <begin position="54"/>
        <end position="279"/>
    </location>
</feature>